<proteinExistence type="predicted"/>
<organism evidence="1 2">
    <name type="scientific">Symbiodinium pilosum</name>
    <name type="common">Dinoflagellate</name>
    <dbReference type="NCBI Taxonomy" id="2952"/>
    <lineage>
        <taxon>Eukaryota</taxon>
        <taxon>Sar</taxon>
        <taxon>Alveolata</taxon>
        <taxon>Dinophyceae</taxon>
        <taxon>Suessiales</taxon>
        <taxon>Symbiodiniaceae</taxon>
        <taxon>Symbiodinium</taxon>
    </lineage>
</organism>
<dbReference type="AlphaFoldDB" id="A0A812IUE7"/>
<keyword evidence="2" id="KW-1185">Reference proteome</keyword>
<protein>
    <submittedName>
        <fullName evidence="1">Uncharacterized protein</fullName>
    </submittedName>
</protein>
<evidence type="ECO:0000313" key="1">
    <source>
        <dbReference type="EMBL" id="CAE7173139.1"/>
    </source>
</evidence>
<reference evidence="1" key="1">
    <citation type="submission" date="2021-02" db="EMBL/GenBank/DDBJ databases">
        <authorList>
            <person name="Dougan E. K."/>
            <person name="Rhodes N."/>
            <person name="Thang M."/>
            <person name="Chan C."/>
        </authorList>
    </citation>
    <scope>NUCLEOTIDE SEQUENCE</scope>
</reference>
<evidence type="ECO:0000313" key="2">
    <source>
        <dbReference type="Proteomes" id="UP000649617"/>
    </source>
</evidence>
<dbReference type="EMBL" id="CAJNIZ010000712">
    <property type="protein sequence ID" value="CAE7173139.1"/>
    <property type="molecule type" value="Genomic_DNA"/>
</dbReference>
<accession>A0A812IUE7</accession>
<name>A0A812IUE7_SYMPI</name>
<dbReference type="Proteomes" id="UP000649617">
    <property type="component" value="Unassembled WGS sequence"/>
</dbReference>
<comment type="caution">
    <text evidence="1">The sequence shown here is derived from an EMBL/GenBank/DDBJ whole genome shotgun (WGS) entry which is preliminary data.</text>
</comment>
<gene>
    <name evidence="1" type="ORF">SPIL2461_LOCUS795</name>
</gene>
<sequence>MESRTGCGASRSSTSKMWEATGTPLTTYSLAFPVLTRSPEPSSPRRFKLGLSA</sequence>